<dbReference type="EMBL" id="FNFO01000004">
    <property type="protein sequence ID" value="SDL12258.1"/>
    <property type="molecule type" value="Genomic_DNA"/>
</dbReference>
<proteinExistence type="predicted"/>
<name>A0A1G9HGX8_9BACT</name>
<sequence length="161" mass="17699">MRKFFPILLFGTCVGVQAQSLGPTLLAPAGGVSTDGAFTLSWSVGEPVVETFSTPEITLTQGFHQANLVISKVDRHPEAFQVQVFPNPTSDQVTLELAQKPGQYVVCKLLDVQGRTLLTERITQDQQQLDLRALSAGTYILMLLTPEREQPVATYKIQKVK</sequence>
<dbReference type="NCBIfam" id="TIGR04183">
    <property type="entry name" value="Por_Secre_tail"/>
    <property type="match status" value="1"/>
</dbReference>
<dbReference type="Pfam" id="PF18962">
    <property type="entry name" value="Por_Secre_tail"/>
    <property type="match status" value="1"/>
</dbReference>
<evidence type="ECO:0000313" key="4">
    <source>
        <dbReference type="Proteomes" id="UP000198510"/>
    </source>
</evidence>
<dbReference type="AlphaFoldDB" id="A0A1G9HGX8"/>
<organism evidence="3 4">
    <name type="scientific">Catalinimonas alkaloidigena</name>
    <dbReference type="NCBI Taxonomy" id="1075417"/>
    <lineage>
        <taxon>Bacteria</taxon>
        <taxon>Pseudomonadati</taxon>
        <taxon>Bacteroidota</taxon>
        <taxon>Cytophagia</taxon>
        <taxon>Cytophagales</taxon>
        <taxon>Catalimonadaceae</taxon>
        <taxon>Catalinimonas</taxon>
    </lineage>
</organism>
<evidence type="ECO:0000313" key="3">
    <source>
        <dbReference type="EMBL" id="SDL12258.1"/>
    </source>
</evidence>
<dbReference type="InterPro" id="IPR026444">
    <property type="entry name" value="Secre_tail"/>
</dbReference>
<keyword evidence="4" id="KW-1185">Reference proteome</keyword>
<dbReference type="Proteomes" id="UP000198510">
    <property type="component" value="Unassembled WGS sequence"/>
</dbReference>
<dbReference type="OrthoDB" id="9760282at2"/>
<accession>A0A1G9HGX8</accession>
<feature type="chain" id="PRO_5011655566" evidence="1">
    <location>
        <begin position="19"/>
        <end position="161"/>
    </location>
</feature>
<protein>
    <submittedName>
        <fullName evidence="3">Por secretion system C-terminal sorting domain-containing protein</fullName>
    </submittedName>
</protein>
<reference evidence="3 4" key="1">
    <citation type="submission" date="2016-10" db="EMBL/GenBank/DDBJ databases">
        <authorList>
            <person name="de Groot N.N."/>
        </authorList>
    </citation>
    <scope>NUCLEOTIDE SEQUENCE [LARGE SCALE GENOMIC DNA]</scope>
    <source>
        <strain evidence="3 4">DSM 25186</strain>
    </source>
</reference>
<evidence type="ECO:0000259" key="2">
    <source>
        <dbReference type="Pfam" id="PF18962"/>
    </source>
</evidence>
<dbReference type="RefSeq" id="WP_089682539.1">
    <property type="nucleotide sequence ID" value="NZ_FNFO01000004.1"/>
</dbReference>
<evidence type="ECO:0000256" key="1">
    <source>
        <dbReference type="SAM" id="SignalP"/>
    </source>
</evidence>
<feature type="signal peptide" evidence="1">
    <location>
        <begin position="1"/>
        <end position="18"/>
    </location>
</feature>
<keyword evidence="1" id="KW-0732">Signal</keyword>
<dbReference type="STRING" id="1075417.SAMN05421823_104435"/>
<gene>
    <name evidence="3" type="ORF">SAMN05421823_104435</name>
</gene>
<feature type="domain" description="Secretion system C-terminal sorting" evidence="2">
    <location>
        <begin position="84"/>
        <end position="144"/>
    </location>
</feature>